<dbReference type="HOGENOM" id="CLU_2908638_0_0_1"/>
<evidence type="ECO:0000313" key="2">
    <source>
        <dbReference type="EMBL" id="EOY00086.1"/>
    </source>
</evidence>
<dbReference type="Proteomes" id="UP000026915">
    <property type="component" value="Chromosome 2"/>
</dbReference>
<organism evidence="2 3">
    <name type="scientific">Theobroma cacao</name>
    <name type="common">Cacao</name>
    <name type="synonym">Cocoa</name>
    <dbReference type="NCBI Taxonomy" id="3641"/>
    <lineage>
        <taxon>Eukaryota</taxon>
        <taxon>Viridiplantae</taxon>
        <taxon>Streptophyta</taxon>
        <taxon>Embryophyta</taxon>
        <taxon>Tracheophyta</taxon>
        <taxon>Spermatophyta</taxon>
        <taxon>Magnoliopsida</taxon>
        <taxon>eudicotyledons</taxon>
        <taxon>Gunneridae</taxon>
        <taxon>Pentapetalae</taxon>
        <taxon>rosids</taxon>
        <taxon>malvids</taxon>
        <taxon>Malvales</taxon>
        <taxon>Malvaceae</taxon>
        <taxon>Byttnerioideae</taxon>
        <taxon>Theobroma</taxon>
    </lineage>
</organism>
<evidence type="ECO:0000313" key="3">
    <source>
        <dbReference type="Proteomes" id="UP000026915"/>
    </source>
</evidence>
<protein>
    <submittedName>
        <fullName evidence="2">Uncharacterized protein</fullName>
    </submittedName>
</protein>
<gene>
    <name evidence="2" type="ORF">TCM_009570</name>
</gene>
<keyword evidence="1" id="KW-0812">Transmembrane</keyword>
<reference evidence="2 3" key="1">
    <citation type="journal article" date="2013" name="Genome Biol.">
        <title>The genome sequence of the most widely cultivated cacao type and its use to identify candidate genes regulating pod color.</title>
        <authorList>
            <person name="Motamayor J.C."/>
            <person name="Mockaitis K."/>
            <person name="Schmutz J."/>
            <person name="Haiminen N."/>
            <person name="Iii D.L."/>
            <person name="Cornejo O."/>
            <person name="Findley S.D."/>
            <person name="Zheng P."/>
            <person name="Utro F."/>
            <person name="Royaert S."/>
            <person name="Saski C."/>
            <person name="Jenkins J."/>
            <person name="Podicheti R."/>
            <person name="Zhao M."/>
            <person name="Scheffler B.E."/>
            <person name="Stack J.C."/>
            <person name="Feltus F.A."/>
            <person name="Mustiga G.M."/>
            <person name="Amores F."/>
            <person name="Phillips W."/>
            <person name="Marelli J.P."/>
            <person name="May G.D."/>
            <person name="Shapiro H."/>
            <person name="Ma J."/>
            <person name="Bustamante C.D."/>
            <person name="Schnell R.J."/>
            <person name="Main D."/>
            <person name="Gilbert D."/>
            <person name="Parida L."/>
            <person name="Kuhn D.N."/>
        </authorList>
    </citation>
    <scope>NUCLEOTIDE SEQUENCE [LARGE SCALE GENOMIC DNA]</scope>
    <source>
        <strain evidence="3">cv. Matina 1-6</strain>
    </source>
</reference>
<dbReference type="Gramene" id="EOY00086">
    <property type="protein sequence ID" value="EOY00086"/>
    <property type="gene ID" value="TCM_009570"/>
</dbReference>
<keyword evidence="1" id="KW-1133">Transmembrane helix</keyword>
<feature type="transmembrane region" description="Helical" evidence="1">
    <location>
        <begin position="20"/>
        <end position="50"/>
    </location>
</feature>
<dbReference type="EMBL" id="CM001880">
    <property type="protein sequence ID" value="EOY00086.1"/>
    <property type="molecule type" value="Genomic_DNA"/>
</dbReference>
<name>A0A061E529_THECC</name>
<accession>A0A061E529</accession>
<dbReference type="AlphaFoldDB" id="A0A061E529"/>
<sequence>MFFIIITIITQSFRSVVFKFIFFFIVIFIFISFHVIFFIFISLHVIVFILNQEINLFIITTC</sequence>
<proteinExistence type="predicted"/>
<dbReference type="InParanoid" id="A0A061E529"/>
<evidence type="ECO:0000256" key="1">
    <source>
        <dbReference type="SAM" id="Phobius"/>
    </source>
</evidence>
<keyword evidence="1" id="KW-0472">Membrane</keyword>
<keyword evidence="3" id="KW-1185">Reference proteome</keyword>